<evidence type="ECO:0000313" key="3">
    <source>
        <dbReference type="Proteomes" id="UP000199391"/>
    </source>
</evidence>
<accession>A0A1I7IBH3</accession>
<name>A0A1I7IBH3_9BURK</name>
<keyword evidence="1" id="KW-1133">Transmembrane helix</keyword>
<protein>
    <submittedName>
        <fullName evidence="2">Uncharacterized protein</fullName>
    </submittedName>
</protein>
<evidence type="ECO:0000313" key="2">
    <source>
        <dbReference type="EMBL" id="SFU70238.1"/>
    </source>
</evidence>
<feature type="transmembrane region" description="Helical" evidence="1">
    <location>
        <begin position="52"/>
        <end position="73"/>
    </location>
</feature>
<keyword evidence="1" id="KW-0812">Transmembrane</keyword>
<dbReference type="OrthoDB" id="8779362at2"/>
<sequence>MHFATILSLVGATMCIGVYTLQRRWLMAAAWVFFGAYILFDKVVRVPGMPAWLVESFVVAWFVLALGGVVQMFRQRRAAAAK</sequence>
<keyword evidence="3" id="KW-1185">Reference proteome</keyword>
<gene>
    <name evidence="2" type="ORF">SAMN05216552_1007243</name>
</gene>
<reference evidence="3" key="1">
    <citation type="submission" date="2016-10" db="EMBL/GenBank/DDBJ databases">
        <authorList>
            <person name="Varghese N."/>
            <person name="Submissions S."/>
        </authorList>
    </citation>
    <scope>NUCLEOTIDE SEQUENCE [LARGE SCALE GENOMIC DNA]</scope>
    <source>
        <strain evidence="3">CGMCC 1.11014</strain>
    </source>
</reference>
<dbReference type="AlphaFoldDB" id="A0A1I7IBH3"/>
<dbReference type="EMBL" id="FPBO01000007">
    <property type="protein sequence ID" value="SFU70238.1"/>
    <property type="molecule type" value="Genomic_DNA"/>
</dbReference>
<dbReference type="Proteomes" id="UP000199391">
    <property type="component" value="Unassembled WGS sequence"/>
</dbReference>
<evidence type="ECO:0000256" key="1">
    <source>
        <dbReference type="SAM" id="Phobius"/>
    </source>
</evidence>
<feature type="transmembrane region" description="Helical" evidence="1">
    <location>
        <begin position="25"/>
        <end position="40"/>
    </location>
</feature>
<keyword evidence="1" id="KW-0472">Membrane</keyword>
<dbReference type="RefSeq" id="WP_093555454.1">
    <property type="nucleotide sequence ID" value="NZ_FPBO01000007.1"/>
</dbReference>
<proteinExistence type="predicted"/>
<organism evidence="2 3">
    <name type="scientific">Pseudoduganella namucuonensis</name>
    <dbReference type="NCBI Taxonomy" id="1035707"/>
    <lineage>
        <taxon>Bacteria</taxon>
        <taxon>Pseudomonadati</taxon>
        <taxon>Pseudomonadota</taxon>
        <taxon>Betaproteobacteria</taxon>
        <taxon>Burkholderiales</taxon>
        <taxon>Oxalobacteraceae</taxon>
        <taxon>Telluria group</taxon>
        <taxon>Pseudoduganella</taxon>
    </lineage>
</organism>
<dbReference type="STRING" id="1035707.SAMN05216552_1007243"/>